<name>A0ACB7Z6B5_9ERIC</name>
<proteinExistence type="predicted"/>
<gene>
    <name evidence="1" type="ORF">Vadar_023895</name>
</gene>
<evidence type="ECO:0000313" key="2">
    <source>
        <dbReference type="Proteomes" id="UP000828048"/>
    </source>
</evidence>
<protein>
    <submittedName>
        <fullName evidence="1">Uncharacterized protein</fullName>
    </submittedName>
</protein>
<sequence>MAVKKDSQIQCWRCRQGDGDNEDGDDDDDDSDVGDDDEDGGESVTMKMAVKNRDNAFIPRSRNARKCRHRHVKVVAGRIAPPSAVIRRAKIGGSYGHYTAAETPLGVELIVARDSIASTTCLAPSEERTTYCCCVRSKSGVECVIVTTSST</sequence>
<accession>A0ACB7Z6B5</accession>
<keyword evidence="2" id="KW-1185">Reference proteome</keyword>
<dbReference type="Proteomes" id="UP000828048">
    <property type="component" value="Chromosome 4"/>
</dbReference>
<evidence type="ECO:0000313" key="1">
    <source>
        <dbReference type="EMBL" id="KAH7861259.1"/>
    </source>
</evidence>
<dbReference type="EMBL" id="CM037154">
    <property type="protein sequence ID" value="KAH7861259.1"/>
    <property type="molecule type" value="Genomic_DNA"/>
</dbReference>
<organism evidence="1 2">
    <name type="scientific">Vaccinium darrowii</name>
    <dbReference type="NCBI Taxonomy" id="229202"/>
    <lineage>
        <taxon>Eukaryota</taxon>
        <taxon>Viridiplantae</taxon>
        <taxon>Streptophyta</taxon>
        <taxon>Embryophyta</taxon>
        <taxon>Tracheophyta</taxon>
        <taxon>Spermatophyta</taxon>
        <taxon>Magnoliopsida</taxon>
        <taxon>eudicotyledons</taxon>
        <taxon>Gunneridae</taxon>
        <taxon>Pentapetalae</taxon>
        <taxon>asterids</taxon>
        <taxon>Ericales</taxon>
        <taxon>Ericaceae</taxon>
        <taxon>Vaccinioideae</taxon>
        <taxon>Vaccinieae</taxon>
        <taxon>Vaccinium</taxon>
    </lineage>
</organism>
<comment type="caution">
    <text evidence="1">The sequence shown here is derived from an EMBL/GenBank/DDBJ whole genome shotgun (WGS) entry which is preliminary data.</text>
</comment>
<reference evidence="1 2" key="1">
    <citation type="journal article" date="2021" name="Hortic Res">
        <title>High-quality reference genome and annotation aids understanding of berry development for evergreen blueberry (Vaccinium darrowii).</title>
        <authorList>
            <person name="Yu J."/>
            <person name="Hulse-Kemp A.M."/>
            <person name="Babiker E."/>
            <person name="Staton M."/>
        </authorList>
    </citation>
    <scope>NUCLEOTIDE SEQUENCE [LARGE SCALE GENOMIC DNA]</scope>
    <source>
        <strain evidence="2">cv. NJ 8807/NJ 8810</strain>
        <tissue evidence="1">Young leaf</tissue>
    </source>
</reference>